<organism evidence="2 3">
    <name type="scientific">Dictyostelium purpureum</name>
    <name type="common">Slime mold</name>
    <dbReference type="NCBI Taxonomy" id="5786"/>
    <lineage>
        <taxon>Eukaryota</taxon>
        <taxon>Amoebozoa</taxon>
        <taxon>Evosea</taxon>
        <taxon>Eumycetozoa</taxon>
        <taxon>Dictyostelia</taxon>
        <taxon>Dictyosteliales</taxon>
        <taxon>Dictyosteliaceae</taxon>
        <taxon>Dictyostelium</taxon>
    </lineage>
</organism>
<evidence type="ECO:0008006" key="4">
    <source>
        <dbReference type="Google" id="ProtNLM"/>
    </source>
</evidence>
<name>F0ZQG9_DICPU</name>
<dbReference type="VEuPathDB" id="AmoebaDB:DICPUDRAFT_56266"/>
<evidence type="ECO:0000256" key="1">
    <source>
        <dbReference type="SAM" id="SignalP"/>
    </source>
</evidence>
<evidence type="ECO:0000313" key="2">
    <source>
        <dbReference type="EMBL" id="EGC33796.1"/>
    </source>
</evidence>
<dbReference type="GeneID" id="10502929"/>
<dbReference type="SUPFAM" id="SSF55394">
    <property type="entry name" value="Bactericidal permeability-increasing protein, BPI"/>
    <property type="match status" value="1"/>
</dbReference>
<dbReference type="InterPro" id="IPR017943">
    <property type="entry name" value="Bactericidal_perm-incr_a/b_dom"/>
</dbReference>
<dbReference type="RefSeq" id="XP_003289667.1">
    <property type="nucleotide sequence ID" value="XM_003289619.1"/>
</dbReference>
<dbReference type="EMBL" id="GL871125">
    <property type="protein sequence ID" value="EGC33796.1"/>
    <property type="molecule type" value="Genomic_DNA"/>
</dbReference>
<dbReference type="Gene3D" id="3.15.10.10">
    <property type="entry name" value="Bactericidal permeability-increasing protein, domain 1"/>
    <property type="match status" value="1"/>
</dbReference>
<dbReference type="FunCoup" id="F0ZQG9">
    <property type="interactions" value="1"/>
</dbReference>
<dbReference type="OMA" id="QWNYHIC"/>
<sequence length="504" mass="54566">MKMIIKALFLLSLILNVAFSQTGNYPAAGLYVGISSTFLANEGNALTEYAENKIENTPFNDISGNSGGVSYNFHGFKVAITLDGIFYNELNEGVFQIGWDTVSFNLQWNYHICDHVCEDGTVTVFTQQGSTVSVATNLDVVFNTTSTTITAVSSEMTFDQGAVSLKVHCYNTICIIPVSKIANEVASQFVTQVQNGITNGINENTPTIEALLNPIRQLPEQLPGGNSLWVNLEGQLVESSDTSTYTPTLTAAFNGGIILENSDGNFIYPTQNPTFVPTASQLESFTSDYCISATGFFFESVLDAGFASVFPLTITPSEVPAASPVQLNTSDGFFSSVAPGLASYPNQPIQVNLYSPVTPIVSMNSTGIALLNFELSADFVVINDGNPFTAFSTQFLIDAELGSKIYTLSSTQFSLNSTLISMYPNATILSSTIGSVDPSGFVQLMQMFQAVIKIPSFAYTVPSTYSLSNLNLSFNNQLMQITLDLIKQSNEKELKISKNIFHFN</sequence>
<dbReference type="OrthoDB" id="9938407at2759"/>
<feature type="chain" id="PRO_5003265322" description="Lipid-binding serum glycoprotein C-terminal domain-containing protein" evidence="1">
    <location>
        <begin position="21"/>
        <end position="504"/>
    </location>
</feature>
<dbReference type="InParanoid" id="F0ZQG9"/>
<dbReference type="eggNOG" id="ENOG502SSE2">
    <property type="taxonomic scope" value="Eukaryota"/>
</dbReference>
<gene>
    <name evidence="2" type="ORF">DICPUDRAFT_56266</name>
</gene>
<dbReference type="Proteomes" id="UP000001064">
    <property type="component" value="Unassembled WGS sequence"/>
</dbReference>
<reference evidence="3" key="1">
    <citation type="journal article" date="2011" name="Genome Biol.">
        <title>Comparative genomics of the social amoebae Dictyostelium discoideum and Dictyostelium purpureum.</title>
        <authorList>
            <consortium name="US DOE Joint Genome Institute (JGI-PGF)"/>
            <person name="Sucgang R."/>
            <person name="Kuo A."/>
            <person name="Tian X."/>
            <person name="Salerno W."/>
            <person name="Parikh A."/>
            <person name="Feasley C.L."/>
            <person name="Dalin E."/>
            <person name="Tu H."/>
            <person name="Huang E."/>
            <person name="Barry K."/>
            <person name="Lindquist E."/>
            <person name="Shapiro H."/>
            <person name="Bruce D."/>
            <person name="Schmutz J."/>
            <person name="Salamov A."/>
            <person name="Fey P."/>
            <person name="Gaudet P."/>
            <person name="Anjard C."/>
            <person name="Babu M.M."/>
            <person name="Basu S."/>
            <person name="Bushmanova Y."/>
            <person name="van der Wel H."/>
            <person name="Katoh-Kurasawa M."/>
            <person name="Dinh C."/>
            <person name="Coutinho P.M."/>
            <person name="Saito T."/>
            <person name="Elias M."/>
            <person name="Schaap P."/>
            <person name="Kay R.R."/>
            <person name="Henrissat B."/>
            <person name="Eichinger L."/>
            <person name="Rivero F."/>
            <person name="Putnam N.H."/>
            <person name="West C.M."/>
            <person name="Loomis W.F."/>
            <person name="Chisholm R.L."/>
            <person name="Shaulsky G."/>
            <person name="Strassmann J.E."/>
            <person name="Queller D.C."/>
            <person name="Kuspa A."/>
            <person name="Grigoriev I.V."/>
        </authorList>
    </citation>
    <scope>NUCLEOTIDE SEQUENCE [LARGE SCALE GENOMIC DNA]</scope>
    <source>
        <strain evidence="3">QSDP1</strain>
    </source>
</reference>
<keyword evidence="1" id="KW-0732">Signal</keyword>
<feature type="signal peptide" evidence="1">
    <location>
        <begin position="1"/>
        <end position="20"/>
    </location>
</feature>
<evidence type="ECO:0000313" key="3">
    <source>
        <dbReference type="Proteomes" id="UP000001064"/>
    </source>
</evidence>
<accession>F0ZQG9</accession>
<protein>
    <recommendedName>
        <fullName evidence="4">Lipid-binding serum glycoprotein C-terminal domain-containing protein</fullName>
    </recommendedName>
</protein>
<keyword evidence="3" id="KW-1185">Reference proteome</keyword>
<proteinExistence type="predicted"/>
<dbReference type="Gene3D" id="3.15.20.10">
    <property type="entry name" value="Bactericidal permeability-increasing protein, domain 2"/>
    <property type="match status" value="1"/>
</dbReference>
<dbReference type="KEGG" id="dpp:DICPUDRAFT_56266"/>
<dbReference type="AlphaFoldDB" id="F0ZQG9"/>
<dbReference type="GO" id="GO:0008289">
    <property type="term" value="F:lipid binding"/>
    <property type="evidence" value="ECO:0007669"/>
    <property type="project" value="InterPro"/>
</dbReference>